<evidence type="ECO:0000256" key="1">
    <source>
        <dbReference type="SAM" id="MobiDB-lite"/>
    </source>
</evidence>
<organism evidence="2 3">
    <name type="scientific">Crassostrea virginica</name>
    <name type="common">Eastern oyster</name>
    <dbReference type="NCBI Taxonomy" id="6565"/>
    <lineage>
        <taxon>Eukaryota</taxon>
        <taxon>Metazoa</taxon>
        <taxon>Spiralia</taxon>
        <taxon>Lophotrochozoa</taxon>
        <taxon>Mollusca</taxon>
        <taxon>Bivalvia</taxon>
        <taxon>Autobranchia</taxon>
        <taxon>Pteriomorphia</taxon>
        <taxon>Ostreida</taxon>
        <taxon>Ostreoidea</taxon>
        <taxon>Ostreidae</taxon>
        <taxon>Crassostrea</taxon>
    </lineage>
</organism>
<dbReference type="OrthoDB" id="10257471at2759"/>
<evidence type="ECO:0000313" key="3">
    <source>
        <dbReference type="RefSeq" id="XP_022296896.1"/>
    </source>
</evidence>
<name>A0A8B8B0N6_CRAVI</name>
<dbReference type="Pfam" id="PF08477">
    <property type="entry name" value="Roc"/>
    <property type="match status" value="1"/>
</dbReference>
<dbReference type="InterPro" id="IPR027417">
    <property type="entry name" value="P-loop_NTPase"/>
</dbReference>
<keyword evidence="2" id="KW-1185">Reference proteome</keyword>
<feature type="region of interest" description="Disordered" evidence="1">
    <location>
        <begin position="34"/>
        <end position="56"/>
    </location>
</feature>
<feature type="compositionally biased region" description="Basic and acidic residues" evidence="1">
    <location>
        <begin position="42"/>
        <end position="51"/>
    </location>
</feature>
<dbReference type="Proteomes" id="UP000694844">
    <property type="component" value="Chromosome 8"/>
</dbReference>
<gene>
    <name evidence="3" type="primary">LOC111106486</name>
</gene>
<proteinExistence type="predicted"/>
<dbReference type="KEGG" id="cvn:111106486"/>
<dbReference type="RefSeq" id="XP_022296896.1">
    <property type="nucleotide sequence ID" value="XM_022441188.1"/>
</dbReference>
<dbReference type="SUPFAM" id="SSF52540">
    <property type="entry name" value="P-loop containing nucleoside triphosphate hydrolases"/>
    <property type="match status" value="1"/>
</dbReference>
<sequence>MRIFVLGRPGSGKSNLITAIFGVTDHVDRSSCDDGVTTHSWKPPDPDRVGDENDDDREEVEIWEWSGKRIYRGLQSFFFTGNSLYLLCLSSDDVITAEECIQTWIDIHYKVSSPDIIVVLTQSYGNNKIPSTQSRKTALVKCIKRIQKNHTGADRSTVFESLTNLERSLITATQPKVPIYVIDLYQKKGIDELKMAIHRNIKTKEKWISQVAKEQSTVKKVLRDMKSSKNLLIKESDFLKNMKISKDDKETLLFLEAKNVILRLFPVTGESMICTDPRRLARLMVSVHVVDQPRVYQFDSRKFWGADLSRRPDPGVLVKTVEDVAKQGVLRESLIPLLWQNVMEKEGDVIQLIEVLIQLGVILQYHEGSPGGHEITLENFPRLQHNRKFYVTQVGLIPNKKPTLSWTPTPAADDIEITVRFSTKLELPSGFKPLLLGSCQNVCLSQEPNYIWTWSNGVLVQYQKEKVSIRIDLLADTVDMRGRTIAPDHASKQEAVGAIWTVLSHPLAAIENIKCNWKNLALERSVRMVDNSCPGPEFLRRDQDHFIPVSEIFCEKEERLIPFPDLPSGCDYFGFLKFLAAKTKDKTLDCNKSDFSRKIKKERNYGKSDWKRKNSSQRKQITWILHKNPHSSKMTSAEGVTGLDKKQKSQHASVNNITNDANKDLLLIELVNGFVQEILRKGIAKYQEDINAQRPKVKWSISAVTSFHATNVEKPDAAKMDASKEVQTTADCSGEPNAYRRSKLCQIL</sequence>
<protein>
    <submittedName>
        <fullName evidence="3">Uncharacterized protein LOC111106486</fullName>
    </submittedName>
</protein>
<accession>A0A8B8B0N6</accession>
<reference evidence="3" key="1">
    <citation type="submission" date="2025-08" db="UniProtKB">
        <authorList>
            <consortium name="RefSeq"/>
        </authorList>
    </citation>
    <scope>IDENTIFICATION</scope>
    <source>
        <tissue evidence="3">Whole sample</tissue>
    </source>
</reference>
<evidence type="ECO:0000313" key="2">
    <source>
        <dbReference type="Proteomes" id="UP000694844"/>
    </source>
</evidence>
<dbReference type="CDD" id="cd00882">
    <property type="entry name" value="Ras_like_GTPase"/>
    <property type="match status" value="1"/>
</dbReference>
<dbReference type="AlphaFoldDB" id="A0A8B8B0N6"/>
<dbReference type="GeneID" id="111106486"/>
<dbReference type="Gene3D" id="3.40.50.300">
    <property type="entry name" value="P-loop containing nucleotide triphosphate hydrolases"/>
    <property type="match status" value="1"/>
</dbReference>